<feature type="transmembrane region" description="Helical" evidence="5">
    <location>
        <begin position="284"/>
        <end position="303"/>
    </location>
</feature>
<evidence type="ECO:0000313" key="7">
    <source>
        <dbReference type="EMBL" id="EYC03521.1"/>
    </source>
</evidence>
<reference evidence="8" key="1">
    <citation type="journal article" date="2015" name="Nat. Genet.">
        <title>The genome and transcriptome of the zoonotic hookworm Ancylostoma ceylanicum identify infection-specific gene families.</title>
        <authorList>
            <person name="Schwarz E.M."/>
            <person name="Hu Y."/>
            <person name="Antoshechkin I."/>
            <person name="Miller M.M."/>
            <person name="Sternberg P.W."/>
            <person name="Aroian R.V."/>
        </authorList>
    </citation>
    <scope>NUCLEOTIDE SEQUENCE</scope>
    <source>
        <strain evidence="8">HY135</strain>
    </source>
</reference>
<dbReference type="InterPro" id="IPR020846">
    <property type="entry name" value="MFS_dom"/>
</dbReference>
<feature type="transmembrane region" description="Helical" evidence="5">
    <location>
        <begin position="405"/>
        <end position="424"/>
    </location>
</feature>
<keyword evidence="4 5" id="KW-0472">Membrane</keyword>
<feature type="transmembrane region" description="Helical" evidence="5">
    <location>
        <begin position="246"/>
        <end position="264"/>
    </location>
</feature>
<evidence type="ECO:0000256" key="4">
    <source>
        <dbReference type="ARBA" id="ARBA00023136"/>
    </source>
</evidence>
<dbReference type="InterPro" id="IPR045263">
    <property type="entry name" value="GLUT"/>
</dbReference>
<feature type="transmembrane region" description="Helical" evidence="5">
    <location>
        <begin position="378"/>
        <end position="399"/>
    </location>
</feature>
<dbReference type="Proteomes" id="UP000024635">
    <property type="component" value="Unassembled WGS sequence"/>
</dbReference>
<dbReference type="AlphaFoldDB" id="A0A016TLG5"/>
<dbReference type="SUPFAM" id="SSF103473">
    <property type="entry name" value="MFS general substrate transporter"/>
    <property type="match status" value="1"/>
</dbReference>
<evidence type="ECO:0000259" key="6">
    <source>
        <dbReference type="PROSITE" id="PS50850"/>
    </source>
</evidence>
<dbReference type="PROSITE" id="PS50850">
    <property type="entry name" value="MFS"/>
    <property type="match status" value="1"/>
</dbReference>
<feature type="transmembrane region" description="Helical" evidence="5">
    <location>
        <begin position="477"/>
        <end position="505"/>
    </location>
</feature>
<evidence type="ECO:0000256" key="1">
    <source>
        <dbReference type="ARBA" id="ARBA00004141"/>
    </source>
</evidence>
<dbReference type="PANTHER" id="PTHR23503">
    <property type="entry name" value="SOLUTE CARRIER FAMILY 2"/>
    <property type="match status" value="1"/>
</dbReference>
<feature type="transmembrane region" description="Helical" evidence="5">
    <location>
        <begin position="34"/>
        <end position="55"/>
    </location>
</feature>
<dbReference type="GO" id="GO:0015149">
    <property type="term" value="F:hexose transmembrane transporter activity"/>
    <property type="evidence" value="ECO:0007669"/>
    <property type="project" value="TreeGrafter"/>
</dbReference>
<evidence type="ECO:0000256" key="5">
    <source>
        <dbReference type="SAM" id="Phobius"/>
    </source>
</evidence>
<gene>
    <name evidence="7" type="primary">Acey_s0093.g2636</name>
    <name evidence="7" type="synonym">Acey-slcf-2</name>
    <name evidence="7" type="ORF">Y032_0093g2636</name>
</gene>
<dbReference type="OrthoDB" id="4540492at2759"/>
<dbReference type="GO" id="GO:0016020">
    <property type="term" value="C:membrane"/>
    <property type="evidence" value="ECO:0007669"/>
    <property type="project" value="UniProtKB-SubCell"/>
</dbReference>
<dbReference type="InterPro" id="IPR036259">
    <property type="entry name" value="MFS_trans_sf"/>
</dbReference>
<comment type="subcellular location">
    <subcellularLocation>
        <location evidence="1">Membrane</location>
        <topology evidence="1">Multi-pass membrane protein</topology>
    </subcellularLocation>
</comment>
<feature type="transmembrane region" description="Helical" evidence="5">
    <location>
        <begin position="126"/>
        <end position="146"/>
    </location>
</feature>
<keyword evidence="2 5" id="KW-0812">Transmembrane</keyword>
<feature type="transmembrane region" description="Helical" evidence="5">
    <location>
        <begin position="310"/>
        <end position="332"/>
    </location>
</feature>
<dbReference type="STRING" id="53326.A0A016TLG5"/>
<sequence>MEKKLYLDSVMDNLLPAARPFLLTVYENKEDADVAWEVMVSSRIYGLAFGCFVSIFMSRRHGRKFPVVLGSVLDLVGILLTLVTVHIRLGMVAATIGRFINGCGQGIVQTAGSVMLAELPPTQKRGIALATLTVWACLGELAGMVISLEEFLGKPTTWHIAMGVPLIPLIPALYILARAPESPRYLFLENREDEARKALLFYQKGDNIDENGNRKKSEKTANTEGDKSTLAFAKERFKNGQFIRPLLLALFVQSFVHLDDWLWISYSTHIFGKFGMTMGTAQRASLFMSLPQAVISIALLACFENFTRRSLLLVPTAFSVLIGIFAIIAVNFGRVLGGIPIASTLAILASMDLSAAAISGESAYAIVPELFLPNDKILGTAIVGIAQNVFGGILTAVLLTAVNKAGTTLVLIPFILMNILYVAINYQYLPETSQKTAHEVSENFSKEMPGKELFENLQRTFYNFWKDHRGPPNPSTILFQVLVLIVQVVVVVLTFQAGLHLYWAIVNYLL</sequence>
<proteinExistence type="predicted"/>
<dbReference type="EMBL" id="JARK01001429">
    <property type="protein sequence ID" value="EYC03521.1"/>
    <property type="molecule type" value="Genomic_DNA"/>
</dbReference>
<evidence type="ECO:0000256" key="3">
    <source>
        <dbReference type="ARBA" id="ARBA00022989"/>
    </source>
</evidence>
<dbReference type="InterPro" id="IPR005828">
    <property type="entry name" value="MFS_sugar_transport-like"/>
</dbReference>
<dbReference type="Pfam" id="PF00083">
    <property type="entry name" value="Sugar_tr"/>
    <property type="match status" value="1"/>
</dbReference>
<accession>A0A016TLG5</accession>
<feature type="transmembrane region" description="Helical" evidence="5">
    <location>
        <begin position="67"/>
        <end position="87"/>
    </location>
</feature>
<feature type="transmembrane region" description="Helical" evidence="5">
    <location>
        <begin position="158"/>
        <end position="177"/>
    </location>
</feature>
<name>A0A016TLG5_9BILA</name>
<keyword evidence="3 5" id="KW-1133">Transmembrane helix</keyword>
<dbReference type="PANTHER" id="PTHR23503:SF115">
    <property type="entry name" value="MAJOR FACILITATOR SUPERFAMILY (MFS) PROFILE DOMAIN-CONTAINING PROTEIN"/>
    <property type="match status" value="1"/>
</dbReference>
<keyword evidence="8" id="KW-1185">Reference proteome</keyword>
<dbReference type="Gene3D" id="1.20.1250.20">
    <property type="entry name" value="MFS general substrate transporter like domains"/>
    <property type="match status" value="1"/>
</dbReference>
<evidence type="ECO:0000256" key="2">
    <source>
        <dbReference type="ARBA" id="ARBA00022692"/>
    </source>
</evidence>
<evidence type="ECO:0000313" key="8">
    <source>
        <dbReference type="Proteomes" id="UP000024635"/>
    </source>
</evidence>
<feature type="transmembrane region" description="Helical" evidence="5">
    <location>
        <begin position="99"/>
        <end position="119"/>
    </location>
</feature>
<organism evidence="7 8">
    <name type="scientific">Ancylostoma ceylanicum</name>
    <dbReference type="NCBI Taxonomy" id="53326"/>
    <lineage>
        <taxon>Eukaryota</taxon>
        <taxon>Metazoa</taxon>
        <taxon>Ecdysozoa</taxon>
        <taxon>Nematoda</taxon>
        <taxon>Chromadorea</taxon>
        <taxon>Rhabditida</taxon>
        <taxon>Rhabditina</taxon>
        <taxon>Rhabditomorpha</taxon>
        <taxon>Strongyloidea</taxon>
        <taxon>Ancylostomatidae</taxon>
        <taxon>Ancylostomatinae</taxon>
        <taxon>Ancylostoma</taxon>
    </lineage>
</organism>
<comment type="caution">
    <text evidence="7">The sequence shown here is derived from an EMBL/GenBank/DDBJ whole genome shotgun (WGS) entry which is preliminary data.</text>
</comment>
<feature type="domain" description="Major facilitator superfamily (MFS) profile" evidence="6">
    <location>
        <begin position="1"/>
        <end position="433"/>
    </location>
</feature>
<protein>
    <recommendedName>
        <fullName evidence="6">Major facilitator superfamily (MFS) profile domain-containing protein</fullName>
    </recommendedName>
</protein>